<keyword evidence="5 12" id="KW-1133">Transmembrane helix</keyword>
<dbReference type="Pfam" id="PF02537">
    <property type="entry name" value="CRCB"/>
    <property type="match status" value="1"/>
</dbReference>
<evidence type="ECO:0000256" key="8">
    <source>
        <dbReference type="ARBA" id="ARBA00023136"/>
    </source>
</evidence>
<comment type="subcellular location">
    <subcellularLocation>
        <location evidence="1 12">Cell membrane</location>
        <topology evidence="1 12">Multi-pass membrane protein</topology>
    </subcellularLocation>
</comment>
<evidence type="ECO:0000256" key="12">
    <source>
        <dbReference type="HAMAP-Rule" id="MF_00454"/>
    </source>
</evidence>
<keyword evidence="3" id="KW-0997">Cell inner membrane</keyword>
<sequence>MRLPLAVWVAFGSALGAAARWGVSLGFGAANGAFPWATLVVNVAGSMLIALYAAATPDTGREAAAARHAFVGAGFCGGFTTFSLFTSDLLVAAARGAWALAAAILAGSVAAWLAGAVAGHAVGRRLRRVAVAAAAVRPGD</sequence>
<feature type="binding site" evidence="12">
    <location>
        <position position="77"/>
    </location>
    <ligand>
        <name>Na(+)</name>
        <dbReference type="ChEBI" id="CHEBI:29101"/>
        <note>structural</note>
    </ligand>
</feature>
<keyword evidence="8 12" id="KW-0472">Membrane</keyword>
<name>A0ABT6J7B4_9GAMM</name>
<comment type="similarity">
    <text evidence="10 12">Belongs to the fluoride channel Fluc/FEX (TC 1.A.43) family.</text>
</comment>
<evidence type="ECO:0000256" key="2">
    <source>
        <dbReference type="ARBA" id="ARBA00022475"/>
    </source>
</evidence>
<evidence type="ECO:0000256" key="10">
    <source>
        <dbReference type="ARBA" id="ARBA00035120"/>
    </source>
</evidence>
<feature type="binding site" evidence="12">
    <location>
        <position position="80"/>
    </location>
    <ligand>
        <name>Na(+)</name>
        <dbReference type="ChEBI" id="CHEBI:29101"/>
        <note>structural</note>
    </ligand>
</feature>
<organism evidence="13 14">
    <name type="scientific">Luteimonas endophytica</name>
    <dbReference type="NCBI Taxonomy" id="3042023"/>
    <lineage>
        <taxon>Bacteria</taxon>
        <taxon>Pseudomonadati</taxon>
        <taxon>Pseudomonadota</taxon>
        <taxon>Gammaproteobacteria</taxon>
        <taxon>Lysobacterales</taxon>
        <taxon>Lysobacteraceae</taxon>
        <taxon>Luteimonas</taxon>
    </lineage>
</organism>
<gene>
    <name evidence="12" type="primary">fluC</name>
    <name evidence="12" type="synonym">crcB</name>
    <name evidence="13" type="ORF">QFW77_06885</name>
</gene>
<evidence type="ECO:0000256" key="9">
    <source>
        <dbReference type="ARBA" id="ARBA00023303"/>
    </source>
</evidence>
<keyword evidence="9 12" id="KW-0407">Ion channel</keyword>
<evidence type="ECO:0000256" key="11">
    <source>
        <dbReference type="ARBA" id="ARBA00035585"/>
    </source>
</evidence>
<evidence type="ECO:0000256" key="5">
    <source>
        <dbReference type="ARBA" id="ARBA00022989"/>
    </source>
</evidence>
<keyword evidence="14" id="KW-1185">Reference proteome</keyword>
<keyword evidence="2 12" id="KW-1003">Cell membrane</keyword>
<feature type="transmembrane region" description="Helical" evidence="12">
    <location>
        <begin position="65"/>
        <end position="85"/>
    </location>
</feature>
<evidence type="ECO:0000256" key="1">
    <source>
        <dbReference type="ARBA" id="ARBA00004651"/>
    </source>
</evidence>
<keyword evidence="4 12" id="KW-0812">Transmembrane</keyword>
<keyword evidence="12" id="KW-0813">Transport</keyword>
<keyword evidence="7 12" id="KW-0406">Ion transport</keyword>
<evidence type="ECO:0000256" key="6">
    <source>
        <dbReference type="ARBA" id="ARBA00023053"/>
    </source>
</evidence>
<evidence type="ECO:0000313" key="14">
    <source>
        <dbReference type="Proteomes" id="UP001156940"/>
    </source>
</evidence>
<dbReference type="HAMAP" id="MF_00454">
    <property type="entry name" value="FluC"/>
    <property type="match status" value="1"/>
</dbReference>
<feature type="transmembrane region" description="Helical" evidence="12">
    <location>
        <begin position="97"/>
        <end position="118"/>
    </location>
</feature>
<accession>A0ABT6J7B4</accession>
<protein>
    <recommendedName>
        <fullName evidence="12">Fluoride-specific ion channel FluC</fullName>
    </recommendedName>
</protein>
<evidence type="ECO:0000256" key="7">
    <source>
        <dbReference type="ARBA" id="ARBA00023065"/>
    </source>
</evidence>
<evidence type="ECO:0000313" key="13">
    <source>
        <dbReference type="EMBL" id="MDH5822719.1"/>
    </source>
</evidence>
<comment type="caution">
    <text evidence="13">The sequence shown here is derived from an EMBL/GenBank/DDBJ whole genome shotgun (WGS) entry which is preliminary data.</text>
</comment>
<evidence type="ECO:0000256" key="4">
    <source>
        <dbReference type="ARBA" id="ARBA00022692"/>
    </source>
</evidence>
<dbReference type="InterPro" id="IPR003691">
    <property type="entry name" value="FluC"/>
</dbReference>
<keyword evidence="12" id="KW-0479">Metal-binding</keyword>
<dbReference type="Proteomes" id="UP001156940">
    <property type="component" value="Unassembled WGS sequence"/>
</dbReference>
<comment type="function">
    <text evidence="12">Fluoride-specific ion channel. Important for reducing fluoride concentration in the cell, thus reducing its toxicity.</text>
</comment>
<proteinExistence type="inferred from homology"/>
<evidence type="ECO:0000256" key="3">
    <source>
        <dbReference type="ARBA" id="ARBA00022519"/>
    </source>
</evidence>
<reference evidence="13 14" key="1">
    <citation type="submission" date="2023-04" db="EMBL/GenBank/DDBJ databases">
        <title>Luteimonas endophyticus RD2P54.</title>
        <authorList>
            <person name="Sun J.-Q."/>
        </authorList>
    </citation>
    <scope>NUCLEOTIDE SEQUENCE [LARGE SCALE GENOMIC DNA]</scope>
    <source>
        <strain evidence="13 14">RD2P54</strain>
    </source>
</reference>
<dbReference type="RefSeq" id="WP_280573702.1">
    <property type="nucleotide sequence ID" value="NZ_JARXRM010000026.1"/>
</dbReference>
<dbReference type="EMBL" id="JARXRM010000026">
    <property type="protein sequence ID" value="MDH5822719.1"/>
    <property type="molecule type" value="Genomic_DNA"/>
</dbReference>
<comment type="catalytic activity">
    <reaction evidence="11">
        <text>fluoride(in) = fluoride(out)</text>
        <dbReference type="Rhea" id="RHEA:76159"/>
        <dbReference type="ChEBI" id="CHEBI:17051"/>
    </reaction>
    <physiologicalReaction direction="left-to-right" evidence="11">
        <dbReference type="Rhea" id="RHEA:76160"/>
    </physiologicalReaction>
</comment>
<feature type="transmembrane region" description="Helical" evidence="12">
    <location>
        <begin position="32"/>
        <end position="53"/>
    </location>
</feature>
<keyword evidence="6 12" id="KW-0915">Sodium</keyword>
<comment type="activity regulation">
    <text evidence="12">Na(+) is not transported, but it plays an essential structural role and its presence is essential for fluoride channel function.</text>
</comment>